<proteinExistence type="predicted"/>
<reference evidence="3" key="2">
    <citation type="submission" date="2014-05" db="EMBL/GenBank/DDBJ databases">
        <title>The genome and life-stage specific transcriptomes of Globodera pallida elucidate key aspects of plant parasitism by a cyst nematode.</title>
        <authorList>
            <person name="Cotton J.A."/>
            <person name="Lilley C.J."/>
            <person name="Jones L.M."/>
            <person name="Kikuchi T."/>
            <person name="Reid A.J."/>
            <person name="Thorpe P."/>
            <person name="Tsai I.J."/>
            <person name="Beasley H."/>
            <person name="Blok V."/>
            <person name="Cock P.J.A."/>
            <person name="Van den Akker S.E."/>
            <person name="Holroyd N."/>
            <person name="Hunt M."/>
            <person name="Mantelin S."/>
            <person name="Naghra H."/>
            <person name="Pain A."/>
            <person name="Palomares-Rius J.E."/>
            <person name="Zarowiecki M."/>
            <person name="Berriman M."/>
            <person name="Jones J.T."/>
            <person name="Urwin P.E."/>
        </authorList>
    </citation>
    <scope>NUCLEOTIDE SEQUENCE [LARGE SCALE GENOMIC DNA]</scope>
    <source>
        <strain evidence="3">Lindley</strain>
    </source>
</reference>
<evidence type="ECO:0000313" key="3">
    <source>
        <dbReference type="Proteomes" id="UP000050741"/>
    </source>
</evidence>
<feature type="region of interest" description="Disordered" evidence="2">
    <location>
        <begin position="1"/>
        <end position="30"/>
    </location>
</feature>
<evidence type="ECO:0000256" key="1">
    <source>
        <dbReference type="SAM" id="Coils"/>
    </source>
</evidence>
<evidence type="ECO:0000313" key="4">
    <source>
        <dbReference type="WBParaSite" id="GPLIN_001297100"/>
    </source>
</evidence>
<reference evidence="4" key="3">
    <citation type="submission" date="2016-06" db="UniProtKB">
        <authorList>
            <consortium name="WormBaseParasite"/>
        </authorList>
    </citation>
    <scope>IDENTIFICATION</scope>
</reference>
<protein>
    <submittedName>
        <fullName evidence="4">Uncharacterized protein</fullName>
    </submittedName>
</protein>
<evidence type="ECO:0000256" key="2">
    <source>
        <dbReference type="SAM" id="MobiDB-lite"/>
    </source>
</evidence>
<keyword evidence="1" id="KW-0175">Coiled coil</keyword>
<name>A0A183CJB5_GLOPA</name>
<feature type="coiled-coil region" evidence="1">
    <location>
        <begin position="120"/>
        <end position="154"/>
    </location>
</feature>
<accession>A0A183CJB5</accession>
<keyword evidence="3" id="KW-1185">Reference proteome</keyword>
<organism evidence="3 4">
    <name type="scientific">Globodera pallida</name>
    <name type="common">Potato cyst nematode worm</name>
    <name type="synonym">Heterodera pallida</name>
    <dbReference type="NCBI Taxonomy" id="36090"/>
    <lineage>
        <taxon>Eukaryota</taxon>
        <taxon>Metazoa</taxon>
        <taxon>Ecdysozoa</taxon>
        <taxon>Nematoda</taxon>
        <taxon>Chromadorea</taxon>
        <taxon>Rhabditida</taxon>
        <taxon>Tylenchina</taxon>
        <taxon>Tylenchomorpha</taxon>
        <taxon>Tylenchoidea</taxon>
        <taxon>Heteroderidae</taxon>
        <taxon>Heteroderinae</taxon>
        <taxon>Globodera</taxon>
    </lineage>
</organism>
<dbReference type="AlphaFoldDB" id="A0A183CJB5"/>
<feature type="compositionally biased region" description="Basic and acidic residues" evidence="2">
    <location>
        <begin position="1"/>
        <end position="12"/>
    </location>
</feature>
<reference evidence="3" key="1">
    <citation type="submission" date="2013-12" db="EMBL/GenBank/DDBJ databases">
        <authorList>
            <person name="Aslett M."/>
        </authorList>
    </citation>
    <scope>NUCLEOTIDE SEQUENCE [LARGE SCALE GENOMIC DNA]</scope>
    <source>
        <strain evidence="3">Lindley</strain>
    </source>
</reference>
<sequence length="304" mass="33914">MSEQHKLVDKREAKRRKRKEERRSSGQHMQKVISEEKLYVQSHRGMGPDVTLRNCVSGGAGPTMLILHRSKWWASCAVQTSKTTVDRGMQTEPQRVDVGVQVLTKRCEAGTQTSGGPNALSQARSKIELLRARLIEMTTRNEELEQNLTTKTANTRQKSARQPRKALENITPRQLRNRSKTIADVFRSCSPGSPGSPASRSLFLQARRALGVTSPSKKVPNLSVEQDVNLTIRSGISFSARRMIKQRMLTMGIDCWTATSAVDQMKAAFGTAQTFEWQGTAADGALFCTNIAETVRRRVDMLAR</sequence>
<dbReference type="WBParaSite" id="GPLIN_001297100">
    <property type="protein sequence ID" value="GPLIN_001297100"/>
    <property type="gene ID" value="GPLIN_001297100"/>
</dbReference>
<dbReference type="Proteomes" id="UP000050741">
    <property type="component" value="Unassembled WGS sequence"/>
</dbReference>